<dbReference type="InterPro" id="IPR044862">
    <property type="entry name" value="Pro_4_hyd_alph_FE2OG_OXY"/>
</dbReference>
<accession>A0A6J5T3H1</accession>
<feature type="domain" description="Prolyl 4-hydroxylase alpha subunit Fe(2+) 2OG dioxygenase" evidence="1">
    <location>
        <begin position="75"/>
        <end position="150"/>
    </location>
</feature>
<dbReference type="EMBL" id="LR797503">
    <property type="protein sequence ID" value="CAB4221541.1"/>
    <property type="molecule type" value="Genomic_DNA"/>
</dbReference>
<name>A0A6J5T3H1_9CAUD</name>
<evidence type="ECO:0000313" key="2">
    <source>
        <dbReference type="EMBL" id="CAB4221541.1"/>
    </source>
</evidence>
<reference evidence="2" key="1">
    <citation type="submission" date="2020-05" db="EMBL/GenBank/DDBJ databases">
        <authorList>
            <person name="Chiriac C."/>
            <person name="Salcher M."/>
            <person name="Ghai R."/>
            <person name="Kavagutti S V."/>
        </authorList>
    </citation>
    <scope>NUCLEOTIDE SEQUENCE</scope>
</reference>
<evidence type="ECO:0000259" key="1">
    <source>
        <dbReference type="Pfam" id="PF13640"/>
    </source>
</evidence>
<protein>
    <recommendedName>
        <fullName evidence="1">Prolyl 4-hydroxylase alpha subunit Fe(2+) 2OG dioxygenase domain-containing protein</fullName>
    </recommendedName>
</protein>
<sequence>MIRIHDNFLTPAECAYWIDQSPVYNKINPKGNEDWNLRRRDITNFPIVEKVKTFHKLNDNLDLNILEATTQLWADGTEALPHVHDAQGGREHTQFNSIIYLNNNFQGGEFFTNEQVVFPVPGRLIVFDGSKEFHGIKPIIGNHRYTLIFWWLK</sequence>
<proteinExistence type="predicted"/>
<gene>
    <name evidence="2" type="ORF">UFOVP1636_357</name>
</gene>
<dbReference type="Pfam" id="PF13640">
    <property type="entry name" value="2OG-FeII_Oxy_3"/>
    <property type="match status" value="1"/>
</dbReference>
<organism evidence="2">
    <name type="scientific">uncultured Caudovirales phage</name>
    <dbReference type="NCBI Taxonomy" id="2100421"/>
    <lineage>
        <taxon>Viruses</taxon>
        <taxon>Duplodnaviria</taxon>
        <taxon>Heunggongvirae</taxon>
        <taxon>Uroviricota</taxon>
        <taxon>Caudoviricetes</taxon>
        <taxon>Peduoviridae</taxon>
        <taxon>Maltschvirus</taxon>
        <taxon>Maltschvirus maltsch</taxon>
    </lineage>
</organism>
<dbReference type="Gene3D" id="2.60.120.620">
    <property type="entry name" value="q2cbj1_9rhob like domain"/>
    <property type="match status" value="1"/>
</dbReference>